<accession>A0AAV9VIK7</accession>
<feature type="transmembrane region" description="Helical" evidence="2">
    <location>
        <begin position="464"/>
        <end position="482"/>
    </location>
</feature>
<gene>
    <name evidence="3" type="ORF">TWF730_005066</name>
</gene>
<name>A0AAV9VIK7_9PEZI</name>
<dbReference type="AlphaFoldDB" id="A0AAV9VIK7"/>
<evidence type="ECO:0000256" key="2">
    <source>
        <dbReference type="SAM" id="Phobius"/>
    </source>
</evidence>
<protein>
    <submittedName>
        <fullName evidence="3">Uncharacterized protein</fullName>
    </submittedName>
</protein>
<evidence type="ECO:0000313" key="3">
    <source>
        <dbReference type="EMBL" id="KAK6361332.1"/>
    </source>
</evidence>
<evidence type="ECO:0000313" key="4">
    <source>
        <dbReference type="Proteomes" id="UP001373714"/>
    </source>
</evidence>
<dbReference type="Proteomes" id="UP001373714">
    <property type="component" value="Unassembled WGS sequence"/>
</dbReference>
<dbReference type="Gene3D" id="1.20.58.340">
    <property type="entry name" value="Magnesium transport protein CorA, transmembrane region"/>
    <property type="match status" value="1"/>
</dbReference>
<sequence length="596" mass="67147">MDRKLSGFDQMQPGTAALQSLENKGRSHTMKSIPRPPTLSNIQTGLSLGTIPNTLGQQGSPIHQSPVSLQNLKMNLVAPETQAPQNTSQGGPWNAVCDTKILEVNDMSYVEHTEATYIEIYHYPTAESRVFQGNLDDSNYEDWLEQGPCINKGEKPVSGCRLVLTKRPQFGLAALVPIFIRKDHIEKTVKKWDLDDSFPEQMILWSSLTKRKNMPRRPFQFISRLVNGTDQGSSCGIISFNSDTNITCGIIMGLYSDEQISANGSNLVMWENHMFCERILHSISWTWHPVAHVIVQIDETLRFFQIIARLASIRVVEMSHSAGIMQITTSNEMTPLAEALARDYTNDTASLAMQSVQMAMCQTALESNLAILEDLVDTINEIETVSPATKELRPYLMAEINNLKSRCISSTLFAQGIQRNISFAQTAIYNLIAQRDSKLNIELAKDSRMLAIASKRDSSAMKTIAVLTIAFLPGTFVSALFAMPVLNWEAKSYSEVMTDKFWVYWAVTLPMTLLIILCWIVWTKRQSWLSRKDHEEGMKTYDEVDVEKAMMESKEPEKIPLNVDFGGNNKAGSPNSWGHKWFSLRSSKKGRKHYNE</sequence>
<keyword evidence="2" id="KW-1133">Transmembrane helix</keyword>
<keyword evidence="4" id="KW-1185">Reference proteome</keyword>
<keyword evidence="2" id="KW-0812">Transmembrane</keyword>
<organism evidence="3 4">
    <name type="scientific">Orbilia blumenaviensis</name>
    <dbReference type="NCBI Taxonomy" id="1796055"/>
    <lineage>
        <taxon>Eukaryota</taxon>
        <taxon>Fungi</taxon>
        <taxon>Dikarya</taxon>
        <taxon>Ascomycota</taxon>
        <taxon>Pezizomycotina</taxon>
        <taxon>Orbiliomycetes</taxon>
        <taxon>Orbiliales</taxon>
        <taxon>Orbiliaceae</taxon>
        <taxon>Orbilia</taxon>
    </lineage>
</organism>
<proteinExistence type="predicted"/>
<dbReference type="EMBL" id="JAVHNS010000002">
    <property type="protein sequence ID" value="KAK6361332.1"/>
    <property type="molecule type" value="Genomic_DNA"/>
</dbReference>
<feature type="transmembrane region" description="Helical" evidence="2">
    <location>
        <begin position="502"/>
        <end position="522"/>
    </location>
</feature>
<keyword evidence="2" id="KW-0472">Membrane</keyword>
<comment type="caution">
    <text evidence="3">The sequence shown here is derived from an EMBL/GenBank/DDBJ whole genome shotgun (WGS) entry which is preliminary data.</text>
</comment>
<feature type="region of interest" description="Disordered" evidence="1">
    <location>
        <begin position="21"/>
        <end position="40"/>
    </location>
</feature>
<reference evidence="3 4" key="1">
    <citation type="submission" date="2019-10" db="EMBL/GenBank/DDBJ databases">
        <authorList>
            <person name="Palmer J.M."/>
        </authorList>
    </citation>
    <scope>NUCLEOTIDE SEQUENCE [LARGE SCALE GENOMIC DNA]</scope>
    <source>
        <strain evidence="3 4">TWF730</strain>
    </source>
</reference>
<evidence type="ECO:0000256" key="1">
    <source>
        <dbReference type="SAM" id="MobiDB-lite"/>
    </source>
</evidence>